<name>A0ACC2YXL1_9PEZI</name>
<comment type="caution">
    <text evidence="1">The sequence shown here is derived from an EMBL/GenBank/DDBJ whole genome shotgun (WGS) entry which is preliminary data.</text>
</comment>
<accession>A0ACC2YXL1</accession>
<dbReference type="Proteomes" id="UP001172680">
    <property type="component" value="Unassembled WGS sequence"/>
</dbReference>
<dbReference type="EMBL" id="JAPDRP010000018">
    <property type="protein sequence ID" value="KAJ9639998.1"/>
    <property type="molecule type" value="Genomic_DNA"/>
</dbReference>
<evidence type="ECO:0000313" key="1">
    <source>
        <dbReference type="EMBL" id="KAJ9639998.1"/>
    </source>
</evidence>
<organism evidence="1 2">
    <name type="scientific">Coniosporium tulheliwenetii</name>
    <dbReference type="NCBI Taxonomy" id="3383036"/>
    <lineage>
        <taxon>Eukaryota</taxon>
        <taxon>Fungi</taxon>
        <taxon>Dikarya</taxon>
        <taxon>Ascomycota</taxon>
        <taxon>Pezizomycotina</taxon>
        <taxon>Dothideomycetes</taxon>
        <taxon>Dothideomycetes incertae sedis</taxon>
        <taxon>Coniosporium</taxon>
    </lineage>
</organism>
<gene>
    <name evidence="1" type="primary">RTC2</name>
    <name evidence="1" type="ORF">H2199_006231</name>
</gene>
<proteinExistence type="predicted"/>
<sequence length="370" mass="40334">MIPPVIQRKTPLGRIVDYDIKEAYSSDTDDHALAALQTSHINPDMKIKTFHRTPATYLPASLSISSVATMYPPSQGLNLDIDALSGICGSISIACWVVVFSPQIIENFRRGSADGLSVVFIVIWLAGDVFNILGAVLQGVLPTMIILALYYTLADIVLLAQYFYYEGFTLRDKVKKRSDASTEAASDVPSSERTPLLSPPNGPSNDHANPPAIADRERRPSHSSFRERLLSVGGEHLSPVTPLITDPAKSGTLSPQRAQKPKPSLLRAALFNLVSILLVCMAGILGWWLSVRTSRMSQGAGARGGAKVYGRYIAVNLSWLIGSLGTLFLDGFVFVQYFLYKKEEDEDMESVTETDEEDASAAGTPRLARD</sequence>
<reference evidence="1" key="1">
    <citation type="submission" date="2022-10" db="EMBL/GenBank/DDBJ databases">
        <title>Culturing micro-colonial fungi from biological soil crusts in the Mojave desert and describing Neophaeococcomyces mojavensis, and introducing the new genera and species Taxawa tesnikishii.</title>
        <authorList>
            <person name="Kurbessoian T."/>
            <person name="Stajich J.E."/>
        </authorList>
    </citation>
    <scope>NUCLEOTIDE SEQUENCE</scope>
    <source>
        <strain evidence="1">JES_115</strain>
    </source>
</reference>
<evidence type="ECO:0000313" key="2">
    <source>
        <dbReference type="Proteomes" id="UP001172680"/>
    </source>
</evidence>
<keyword evidence="2" id="KW-1185">Reference proteome</keyword>
<protein>
    <submittedName>
        <fullName evidence="1">Vacuolar membrane transporter for cationic amino acids</fullName>
    </submittedName>
</protein>